<accession>A0A9D5ADP5</accession>
<evidence type="ECO:0000313" key="2">
    <source>
        <dbReference type="EMBL" id="KAI5404364.1"/>
    </source>
</evidence>
<feature type="non-terminal residue" evidence="2">
    <location>
        <position position="1"/>
    </location>
</feature>
<dbReference type="Proteomes" id="UP001058974">
    <property type="component" value="Chromosome 5"/>
</dbReference>
<organism evidence="2 3">
    <name type="scientific">Pisum sativum</name>
    <name type="common">Garden pea</name>
    <name type="synonym">Lathyrus oleraceus</name>
    <dbReference type="NCBI Taxonomy" id="3888"/>
    <lineage>
        <taxon>Eukaryota</taxon>
        <taxon>Viridiplantae</taxon>
        <taxon>Streptophyta</taxon>
        <taxon>Embryophyta</taxon>
        <taxon>Tracheophyta</taxon>
        <taxon>Spermatophyta</taxon>
        <taxon>Magnoliopsida</taxon>
        <taxon>eudicotyledons</taxon>
        <taxon>Gunneridae</taxon>
        <taxon>Pentapetalae</taxon>
        <taxon>rosids</taxon>
        <taxon>fabids</taxon>
        <taxon>Fabales</taxon>
        <taxon>Fabaceae</taxon>
        <taxon>Papilionoideae</taxon>
        <taxon>50 kb inversion clade</taxon>
        <taxon>NPAAA clade</taxon>
        <taxon>Hologalegina</taxon>
        <taxon>IRL clade</taxon>
        <taxon>Fabeae</taxon>
        <taxon>Lathyrus</taxon>
    </lineage>
</organism>
<feature type="transmembrane region" description="Helical" evidence="1">
    <location>
        <begin position="56"/>
        <end position="79"/>
    </location>
</feature>
<reference evidence="2 3" key="1">
    <citation type="journal article" date="2022" name="Nat. Genet.">
        <title>Improved pea reference genome and pan-genome highlight genomic features and evolutionary characteristics.</title>
        <authorList>
            <person name="Yang T."/>
            <person name="Liu R."/>
            <person name="Luo Y."/>
            <person name="Hu S."/>
            <person name="Wang D."/>
            <person name="Wang C."/>
            <person name="Pandey M.K."/>
            <person name="Ge S."/>
            <person name="Xu Q."/>
            <person name="Li N."/>
            <person name="Li G."/>
            <person name="Huang Y."/>
            <person name="Saxena R.K."/>
            <person name="Ji Y."/>
            <person name="Li M."/>
            <person name="Yan X."/>
            <person name="He Y."/>
            <person name="Liu Y."/>
            <person name="Wang X."/>
            <person name="Xiang C."/>
            <person name="Varshney R.K."/>
            <person name="Ding H."/>
            <person name="Gao S."/>
            <person name="Zong X."/>
        </authorList>
    </citation>
    <scope>NUCLEOTIDE SEQUENCE [LARGE SCALE GENOMIC DNA]</scope>
    <source>
        <strain evidence="2 3">cv. Zhongwan 6</strain>
    </source>
</reference>
<keyword evidence="3" id="KW-1185">Reference proteome</keyword>
<dbReference type="PANTHER" id="PTHR33344:SF1">
    <property type="entry name" value="OS06G0214100 PROTEIN"/>
    <property type="match status" value="1"/>
</dbReference>
<evidence type="ECO:0000313" key="3">
    <source>
        <dbReference type="Proteomes" id="UP001058974"/>
    </source>
</evidence>
<protein>
    <submittedName>
        <fullName evidence="2">Uncharacterized protein</fullName>
    </submittedName>
</protein>
<dbReference type="Gramene" id="Psat05G0150200-T2">
    <property type="protein sequence ID" value="KAI5404364.1"/>
    <property type="gene ID" value="KIW84_051502"/>
</dbReference>
<sequence length="127" mass="14829">QNCRQNQKAKINIRRILRLLQLLNLILKEKARWNEESESDMARGKCFWISSYNNTTLFLCFFNLAIVALFVFHSLYASLSIHSTNVSHKVVVSYSPDQIWKMEESVQIREASIPVELVKSVRTKIKN</sequence>
<keyword evidence="1" id="KW-0812">Transmembrane</keyword>
<comment type="caution">
    <text evidence="2">The sequence shown here is derived from an EMBL/GenBank/DDBJ whole genome shotgun (WGS) entry which is preliminary data.</text>
</comment>
<dbReference type="PANTHER" id="PTHR33344">
    <property type="entry name" value="OS02G0761600 PROTEIN"/>
    <property type="match status" value="1"/>
</dbReference>
<keyword evidence="1" id="KW-0472">Membrane</keyword>
<name>A0A9D5ADP5_PEA</name>
<dbReference type="EMBL" id="JAMSHJ010000005">
    <property type="protein sequence ID" value="KAI5404364.1"/>
    <property type="molecule type" value="Genomic_DNA"/>
</dbReference>
<keyword evidence="1" id="KW-1133">Transmembrane helix</keyword>
<gene>
    <name evidence="2" type="ORF">KIW84_051502</name>
</gene>
<evidence type="ECO:0000256" key="1">
    <source>
        <dbReference type="SAM" id="Phobius"/>
    </source>
</evidence>
<dbReference type="AlphaFoldDB" id="A0A9D5ADP5"/>
<proteinExistence type="predicted"/>